<dbReference type="FunFam" id="3.40.30.10:FF:000011">
    <property type="entry name" value="Peroxiredoxin PRX1"/>
    <property type="match status" value="1"/>
</dbReference>
<comment type="catalytic activity">
    <reaction evidence="9">
        <text>a hydroperoxide + [thioredoxin]-dithiol = an alcohol + [thioredoxin]-disulfide + H2O</text>
        <dbReference type="Rhea" id="RHEA:62620"/>
        <dbReference type="Rhea" id="RHEA-COMP:10698"/>
        <dbReference type="Rhea" id="RHEA-COMP:10700"/>
        <dbReference type="ChEBI" id="CHEBI:15377"/>
        <dbReference type="ChEBI" id="CHEBI:29950"/>
        <dbReference type="ChEBI" id="CHEBI:30879"/>
        <dbReference type="ChEBI" id="CHEBI:35924"/>
        <dbReference type="ChEBI" id="CHEBI:50058"/>
        <dbReference type="EC" id="1.11.1.24"/>
    </reaction>
</comment>
<dbReference type="PANTHER" id="PTHR10681:SF128">
    <property type="entry name" value="THIOREDOXIN-DEPENDENT PEROXIDE REDUCTASE, MITOCHONDRIAL"/>
    <property type="match status" value="1"/>
</dbReference>
<evidence type="ECO:0000313" key="14">
    <source>
        <dbReference type="Proteomes" id="UP000002027"/>
    </source>
</evidence>
<dbReference type="KEGG" id="sti:Sthe_2299"/>
<dbReference type="PANTHER" id="PTHR10681">
    <property type="entry name" value="THIOREDOXIN PEROXIDASE"/>
    <property type="match status" value="1"/>
</dbReference>
<keyword evidence="14" id="KW-1185">Reference proteome</keyword>
<dbReference type="PIRSF" id="PIRSF000239">
    <property type="entry name" value="AHPC"/>
    <property type="match status" value="1"/>
</dbReference>
<sequence length="223" mass="24724">MTVPDTAATTPSLPRLNEPAPDFEAVTTHGPIRLSDLTNAGKWVLFFSHPADFTPVCTTEFVAFSELAPEFEKRNTQLLGLSVGSIPSHLAWMQDIERNLGVKVPFPVIADLDMRVSQLYGMIHPGVSSTAAVRAVFLIDPKRTLRAMVYYPLTTGRWMPEFLRVLDALQTTDAHGVSTPANWTPGNEVVVPAPATVQAIAAEEARKNDYDYKSWYLRLKKLE</sequence>
<dbReference type="Gene3D" id="3.30.1020.10">
    <property type="entry name" value="Antioxidant, Horf6, Chain A, domain2"/>
    <property type="match status" value="1"/>
</dbReference>
<dbReference type="HAMAP" id="MF_00401">
    <property type="entry name" value="Peroxiredoxin"/>
    <property type="match status" value="1"/>
</dbReference>
<dbReference type="EMBL" id="CP001823">
    <property type="protein sequence ID" value="ACZ39720.1"/>
    <property type="molecule type" value="Genomic_DNA"/>
</dbReference>
<accession>D1C774</accession>
<dbReference type="GO" id="GO:0006979">
    <property type="term" value="P:response to oxidative stress"/>
    <property type="evidence" value="ECO:0007669"/>
    <property type="project" value="TreeGrafter"/>
</dbReference>
<feature type="active site" description="Cysteine sulfenic acid (-SOH) intermediate; for peroxidase activity" evidence="10">
    <location>
        <position position="57"/>
    </location>
</feature>
<comment type="similarity">
    <text evidence="1">Belongs to the peroxiredoxin family. AhpC/Prx1 subfamily.</text>
</comment>
<comment type="subunit">
    <text evidence="9">Homodecamer. Pentamer of dimers that assemble into a ring structure.</text>
</comment>
<evidence type="ECO:0000256" key="10">
    <source>
        <dbReference type="PIRSR" id="PIRSR000239-1"/>
    </source>
</evidence>
<dbReference type="Pfam" id="PF10417">
    <property type="entry name" value="1-cysPrx_C"/>
    <property type="match status" value="1"/>
</dbReference>
<dbReference type="PROSITE" id="PS51352">
    <property type="entry name" value="THIOREDOXIN_2"/>
    <property type="match status" value="1"/>
</dbReference>
<dbReference type="InParanoid" id="D1C774"/>
<evidence type="ECO:0000256" key="5">
    <source>
        <dbReference type="ARBA" id="ARBA00023002"/>
    </source>
</evidence>
<keyword evidence="2 9" id="KW-0963">Cytoplasm</keyword>
<evidence type="ECO:0000256" key="7">
    <source>
        <dbReference type="ARBA" id="ARBA00025719"/>
    </source>
</evidence>
<dbReference type="InterPro" id="IPR000866">
    <property type="entry name" value="AhpC/TSA"/>
</dbReference>
<proteinExistence type="inferred from homology"/>
<evidence type="ECO:0000256" key="4">
    <source>
        <dbReference type="ARBA" id="ARBA00022862"/>
    </source>
</evidence>
<reference evidence="13 14" key="2">
    <citation type="journal article" date="2010" name="Stand. Genomic Sci.">
        <title>Complete genome sequence of Desulfohalobium retbaense type strain (HR(100)).</title>
        <authorList>
            <person name="Spring S."/>
            <person name="Nolan M."/>
            <person name="Lapidus A."/>
            <person name="Glavina Del Rio T."/>
            <person name="Copeland A."/>
            <person name="Tice H."/>
            <person name="Cheng J.F."/>
            <person name="Lucas S."/>
            <person name="Land M."/>
            <person name="Chen F."/>
            <person name="Bruce D."/>
            <person name="Goodwin L."/>
            <person name="Pitluck S."/>
            <person name="Ivanova N."/>
            <person name="Mavromatis K."/>
            <person name="Mikhailova N."/>
            <person name="Pati A."/>
            <person name="Chen A."/>
            <person name="Palaniappan K."/>
            <person name="Hauser L."/>
            <person name="Chang Y.J."/>
            <person name="Jeffries C.D."/>
            <person name="Munk C."/>
            <person name="Kiss H."/>
            <person name="Chain P."/>
            <person name="Han C."/>
            <person name="Brettin T."/>
            <person name="Detter J.C."/>
            <person name="Schuler E."/>
            <person name="Goker M."/>
            <person name="Rohde M."/>
            <person name="Bristow J."/>
            <person name="Eisen J.A."/>
            <person name="Markowitz V."/>
            <person name="Hugenholtz P."/>
            <person name="Kyrpides N.C."/>
            <person name="Klenk H.P."/>
        </authorList>
    </citation>
    <scope>NUCLEOTIDE SEQUENCE [LARGE SCALE GENOMIC DNA]</scope>
    <source>
        <strain evidence="14">ATCC 49802 / DSM 20745 / S 6022</strain>
    </source>
</reference>
<dbReference type="GO" id="GO:0033554">
    <property type="term" value="P:cellular response to stress"/>
    <property type="evidence" value="ECO:0007669"/>
    <property type="project" value="TreeGrafter"/>
</dbReference>
<evidence type="ECO:0000313" key="13">
    <source>
        <dbReference type="EMBL" id="ACZ39720.1"/>
    </source>
</evidence>
<dbReference type="CDD" id="cd03016">
    <property type="entry name" value="PRX_1cys"/>
    <property type="match status" value="1"/>
</dbReference>
<dbReference type="GO" id="GO:0005829">
    <property type="term" value="C:cytosol"/>
    <property type="evidence" value="ECO:0007669"/>
    <property type="project" value="TreeGrafter"/>
</dbReference>
<dbReference type="GO" id="GO:0042744">
    <property type="term" value="P:hydrogen peroxide catabolic process"/>
    <property type="evidence" value="ECO:0007669"/>
    <property type="project" value="TreeGrafter"/>
</dbReference>
<evidence type="ECO:0000256" key="8">
    <source>
        <dbReference type="ARBA" id="ARBA00037420"/>
    </source>
</evidence>
<evidence type="ECO:0000256" key="2">
    <source>
        <dbReference type="ARBA" id="ARBA00022490"/>
    </source>
</evidence>
<feature type="region of interest" description="Disordered" evidence="11">
    <location>
        <begin position="1"/>
        <end position="22"/>
    </location>
</feature>
<gene>
    <name evidence="13" type="ordered locus">Sthe_2299</name>
</gene>
<dbReference type="InterPro" id="IPR036249">
    <property type="entry name" value="Thioredoxin-like_sf"/>
</dbReference>
<keyword evidence="5 9" id="KW-0560">Oxidoreductase</keyword>
<evidence type="ECO:0000259" key="12">
    <source>
        <dbReference type="PROSITE" id="PS51352"/>
    </source>
</evidence>
<keyword evidence="6 9" id="KW-0676">Redox-active center</keyword>
<dbReference type="Pfam" id="PF00578">
    <property type="entry name" value="AhpC-TSA"/>
    <property type="match status" value="1"/>
</dbReference>
<comment type="miscellaneous">
    <text evidence="9">The active site is a conserved redox-active cysteine residue, the peroxidatic cysteine (C(P)), which makes the nucleophilic attack on the peroxide substrate. The peroxide oxidizes the C(P)-SH to cysteine sulfenic acid (C(P)-SOH), which then reacts with another cysteine residue, the resolving cysteine (C(R)), to form a disulfide bridge. The disulfide is subsequently reduced by an appropriate electron donor to complete the catalytic cycle. In this 1-Cys peroxiredoxin, no C(R) is present and C(P) instead forms a disulfide with a cysteine from another protein or with a small thiol molecule.</text>
</comment>
<dbReference type="EC" id="1.11.1.24" evidence="9"/>
<dbReference type="SUPFAM" id="SSF52833">
    <property type="entry name" value="Thioredoxin-like"/>
    <property type="match status" value="1"/>
</dbReference>
<evidence type="ECO:0000256" key="11">
    <source>
        <dbReference type="SAM" id="MobiDB-lite"/>
    </source>
</evidence>
<dbReference type="InterPro" id="IPR045020">
    <property type="entry name" value="PRX_1cys"/>
</dbReference>
<evidence type="ECO:0000256" key="9">
    <source>
        <dbReference type="HAMAP-Rule" id="MF_00401"/>
    </source>
</evidence>
<dbReference type="FunCoup" id="D1C774">
    <property type="interactions" value="413"/>
</dbReference>
<protein>
    <recommendedName>
        <fullName evidence="9">Peroxiredoxin</fullName>
        <ecNumber evidence="9">1.11.1.24</ecNumber>
    </recommendedName>
    <alternativeName>
        <fullName evidence="9">Thioredoxin-dependent peroxiredoxin</fullName>
    </alternativeName>
</protein>
<feature type="active site" description="Cysteine sulfenic acid (-SOH) intermediate" evidence="9">
    <location>
        <position position="57"/>
    </location>
</feature>
<dbReference type="Gene3D" id="3.40.30.10">
    <property type="entry name" value="Glutaredoxin"/>
    <property type="match status" value="1"/>
</dbReference>
<comment type="function">
    <text evidence="8 9">Thiol-specific peroxidase that catalyzes the reduction of hydrogen peroxide and organic hydroperoxides to water and alcohols, respectively. Plays a role in cell protection against oxidative stress by detoxifying peroxides.</text>
</comment>
<dbReference type="GO" id="GO:0045454">
    <property type="term" value="P:cell redox homeostasis"/>
    <property type="evidence" value="ECO:0007669"/>
    <property type="project" value="TreeGrafter"/>
</dbReference>
<comment type="similarity">
    <text evidence="7 9">Belongs to the peroxiredoxin family. Prx6 subfamily.</text>
</comment>
<comment type="caution">
    <text evidence="9">Lacks conserved residue(s) required for the propagation of feature annotation.</text>
</comment>
<evidence type="ECO:0000256" key="1">
    <source>
        <dbReference type="ARBA" id="ARBA00009796"/>
    </source>
</evidence>
<reference evidence="14" key="1">
    <citation type="submission" date="2009-11" db="EMBL/GenBank/DDBJ databases">
        <title>The complete chromosome 1 of Sphaerobacter thermophilus DSM 20745.</title>
        <authorList>
            <person name="Lucas S."/>
            <person name="Copeland A."/>
            <person name="Lapidus A."/>
            <person name="Glavina del Rio T."/>
            <person name="Dalin E."/>
            <person name="Tice H."/>
            <person name="Bruce D."/>
            <person name="Goodwin L."/>
            <person name="Pitluck S."/>
            <person name="Kyrpides N."/>
            <person name="Mavromatis K."/>
            <person name="Ivanova N."/>
            <person name="Mikhailova N."/>
            <person name="LaButti K.M."/>
            <person name="Clum A."/>
            <person name="Sun H.I."/>
            <person name="Brettin T."/>
            <person name="Detter J.C."/>
            <person name="Han C."/>
            <person name="Larimer F."/>
            <person name="Land M."/>
            <person name="Hauser L."/>
            <person name="Markowitz V."/>
            <person name="Cheng J.F."/>
            <person name="Hugenholtz P."/>
            <person name="Woyke T."/>
            <person name="Wu D."/>
            <person name="Steenblock K."/>
            <person name="Schneider S."/>
            <person name="Pukall R."/>
            <person name="Goeker M."/>
            <person name="Klenk H.P."/>
            <person name="Eisen J.A."/>
        </authorList>
    </citation>
    <scope>NUCLEOTIDE SEQUENCE [LARGE SCALE GENOMIC DNA]</scope>
    <source>
        <strain evidence="14">ATCC 49802 / DSM 20745 / S 6022</strain>
    </source>
</reference>
<dbReference type="InterPro" id="IPR050217">
    <property type="entry name" value="Peroxiredoxin"/>
</dbReference>
<keyword evidence="3 9" id="KW-0575">Peroxidase</keyword>
<dbReference type="RefSeq" id="WP_012872761.1">
    <property type="nucleotide sequence ID" value="NC_013523.1"/>
</dbReference>
<dbReference type="InterPro" id="IPR013766">
    <property type="entry name" value="Thioredoxin_domain"/>
</dbReference>
<name>D1C774_SPHTD</name>
<feature type="domain" description="Thioredoxin" evidence="12">
    <location>
        <begin position="14"/>
        <end position="171"/>
    </location>
</feature>
<feature type="binding site" evidence="9">
    <location>
        <position position="134"/>
    </location>
    <ligand>
        <name>substrate</name>
    </ligand>
</feature>
<dbReference type="NCBIfam" id="NF009668">
    <property type="entry name" value="PRK13189.1"/>
    <property type="match status" value="1"/>
</dbReference>
<dbReference type="OrthoDB" id="9812811at2"/>
<organism evidence="13 14">
    <name type="scientific">Sphaerobacter thermophilus (strain ATCC 49802 / DSM 20745 / KCCM 41009 / NCIMB 13125 / S 6022)</name>
    <dbReference type="NCBI Taxonomy" id="479434"/>
    <lineage>
        <taxon>Bacteria</taxon>
        <taxon>Pseudomonadati</taxon>
        <taxon>Thermomicrobiota</taxon>
        <taxon>Thermomicrobia</taxon>
        <taxon>Sphaerobacterales</taxon>
        <taxon>Sphaerobacterineae</taxon>
        <taxon>Sphaerobacteraceae</taxon>
        <taxon>Sphaerobacter</taxon>
    </lineage>
</organism>
<dbReference type="GO" id="GO:0008379">
    <property type="term" value="F:thioredoxin peroxidase activity"/>
    <property type="evidence" value="ECO:0007669"/>
    <property type="project" value="TreeGrafter"/>
</dbReference>
<dbReference type="InterPro" id="IPR022915">
    <property type="entry name" value="Peroxiredoxin_TDXH"/>
</dbReference>
<dbReference type="AlphaFoldDB" id="D1C774"/>
<comment type="subcellular location">
    <subcellularLocation>
        <location evidence="9">Cytoplasm</location>
    </subcellularLocation>
</comment>
<dbReference type="Proteomes" id="UP000002027">
    <property type="component" value="Chromosome 1"/>
</dbReference>
<evidence type="ECO:0000256" key="3">
    <source>
        <dbReference type="ARBA" id="ARBA00022559"/>
    </source>
</evidence>
<dbReference type="InterPro" id="IPR024706">
    <property type="entry name" value="Peroxiredoxin_AhpC-typ"/>
</dbReference>
<dbReference type="STRING" id="479434.Sthe_2299"/>
<dbReference type="InterPro" id="IPR019479">
    <property type="entry name" value="Peroxiredoxin_C"/>
</dbReference>
<dbReference type="HOGENOM" id="CLU_042529_4_4_0"/>
<dbReference type="eggNOG" id="COG0450">
    <property type="taxonomic scope" value="Bacteria"/>
</dbReference>
<keyword evidence="4 9" id="KW-0049">Antioxidant</keyword>
<evidence type="ECO:0000256" key="6">
    <source>
        <dbReference type="ARBA" id="ARBA00023284"/>
    </source>
</evidence>